<reference evidence="1" key="1">
    <citation type="journal article" date="2014" name="Int. J. Syst. Evol. Microbiol.">
        <title>Complete genome sequence of Corynebacterium casei LMG S-19264T (=DSM 44701T), isolated from a smear-ripened cheese.</title>
        <authorList>
            <consortium name="US DOE Joint Genome Institute (JGI-PGF)"/>
            <person name="Walter F."/>
            <person name="Albersmeier A."/>
            <person name="Kalinowski J."/>
            <person name="Ruckert C."/>
        </authorList>
    </citation>
    <scope>NUCLEOTIDE SEQUENCE</scope>
    <source>
        <strain evidence="1">CGMCC 1.12195</strain>
    </source>
</reference>
<comment type="caution">
    <text evidence="1">The sequence shown here is derived from an EMBL/GenBank/DDBJ whole genome shotgun (WGS) entry which is preliminary data.</text>
</comment>
<dbReference type="EMBL" id="BMER01000004">
    <property type="protein sequence ID" value="GGG96327.1"/>
    <property type="molecule type" value="Genomic_DNA"/>
</dbReference>
<sequence length="58" mass="6152">MLKNELQGIISGTCSVTNGSAIQAITDFIRKSKAASTNAKKDKLVKKQEATAILESVT</sequence>
<organism evidence="1 2">
    <name type="scientific">Parapedobacter pyrenivorans</name>
    <dbReference type="NCBI Taxonomy" id="1305674"/>
    <lineage>
        <taxon>Bacteria</taxon>
        <taxon>Pseudomonadati</taxon>
        <taxon>Bacteroidota</taxon>
        <taxon>Sphingobacteriia</taxon>
        <taxon>Sphingobacteriales</taxon>
        <taxon>Sphingobacteriaceae</taxon>
        <taxon>Parapedobacter</taxon>
    </lineage>
</organism>
<accession>A0A917MDQ3</accession>
<evidence type="ECO:0000313" key="1">
    <source>
        <dbReference type="EMBL" id="GGG96327.1"/>
    </source>
</evidence>
<gene>
    <name evidence="1" type="ORF">GCM10007415_34410</name>
</gene>
<dbReference type="AlphaFoldDB" id="A0A917MDQ3"/>
<reference evidence="1" key="2">
    <citation type="submission" date="2020-09" db="EMBL/GenBank/DDBJ databases">
        <authorList>
            <person name="Sun Q."/>
            <person name="Zhou Y."/>
        </authorList>
    </citation>
    <scope>NUCLEOTIDE SEQUENCE</scope>
    <source>
        <strain evidence="1">CGMCC 1.12195</strain>
    </source>
</reference>
<dbReference type="Proteomes" id="UP000660862">
    <property type="component" value="Unassembled WGS sequence"/>
</dbReference>
<protein>
    <submittedName>
        <fullName evidence="1">Uncharacterized protein</fullName>
    </submittedName>
</protein>
<proteinExistence type="predicted"/>
<evidence type="ECO:0000313" key="2">
    <source>
        <dbReference type="Proteomes" id="UP000660862"/>
    </source>
</evidence>
<keyword evidence="2" id="KW-1185">Reference proteome</keyword>
<name>A0A917MDQ3_9SPHI</name>
<dbReference type="RefSeq" id="WP_188507327.1">
    <property type="nucleotide sequence ID" value="NZ_BMER01000004.1"/>
</dbReference>